<dbReference type="EMBL" id="JACXVP010000004">
    <property type="protein sequence ID" value="KAG5608480.1"/>
    <property type="molecule type" value="Genomic_DNA"/>
</dbReference>
<gene>
    <name evidence="2" type="ORF">H5410_019761</name>
</gene>
<evidence type="ECO:0000313" key="2">
    <source>
        <dbReference type="EMBL" id="KAG5608480.1"/>
    </source>
</evidence>
<feature type="chain" id="PRO_5039925268" evidence="1">
    <location>
        <begin position="19"/>
        <end position="217"/>
    </location>
</feature>
<name>A0A9J5Z988_SOLCO</name>
<evidence type="ECO:0000256" key="1">
    <source>
        <dbReference type="SAM" id="SignalP"/>
    </source>
</evidence>
<keyword evidence="1" id="KW-0732">Signal</keyword>
<proteinExistence type="predicted"/>
<sequence>MKLKLCFTKLLTLSYDSALLVASHYNLVAAQLQFDMFAAQNFQVSMLQSNFDQAPDLHLNQLDLHMKLHMYRLLDILGPYLKYQSNHGLNQLELPTTKSTTPTQSNNFNNKTNLFSKLKRVATGLPIADAMDNKGLRAKRFGGSFGRETHAKAFEVSSLGLRLGRGSGSHERLLSRHSRAAAGLPFEEKRRRRIRDLIDDFLNGLKNKERIHCFKIG</sequence>
<accession>A0A9J5Z988</accession>
<dbReference type="AlphaFoldDB" id="A0A9J5Z988"/>
<reference evidence="2 3" key="1">
    <citation type="submission" date="2020-09" db="EMBL/GenBank/DDBJ databases">
        <title>De no assembly of potato wild relative species, Solanum commersonii.</title>
        <authorList>
            <person name="Cho K."/>
        </authorList>
    </citation>
    <scope>NUCLEOTIDE SEQUENCE [LARGE SCALE GENOMIC DNA]</scope>
    <source>
        <strain evidence="2">LZ3.2</strain>
        <tissue evidence="2">Leaf</tissue>
    </source>
</reference>
<protein>
    <submittedName>
        <fullName evidence="2">Uncharacterized protein</fullName>
    </submittedName>
</protein>
<comment type="caution">
    <text evidence="2">The sequence shown here is derived from an EMBL/GenBank/DDBJ whole genome shotgun (WGS) entry which is preliminary data.</text>
</comment>
<feature type="signal peptide" evidence="1">
    <location>
        <begin position="1"/>
        <end position="18"/>
    </location>
</feature>
<keyword evidence="3" id="KW-1185">Reference proteome</keyword>
<organism evidence="2 3">
    <name type="scientific">Solanum commersonii</name>
    <name type="common">Commerson's wild potato</name>
    <name type="synonym">Commerson's nightshade</name>
    <dbReference type="NCBI Taxonomy" id="4109"/>
    <lineage>
        <taxon>Eukaryota</taxon>
        <taxon>Viridiplantae</taxon>
        <taxon>Streptophyta</taxon>
        <taxon>Embryophyta</taxon>
        <taxon>Tracheophyta</taxon>
        <taxon>Spermatophyta</taxon>
        <taxon>Magnoliopsida</taxon>
        <taxon>eudicotyledons</taxon>
        <taxon>Gunneridae</taxon>
        <taxon>Pentapetalae</taxon>
        <taxon>asterids</taxon>
        <taxon>lamiids</taxon>
        <taxon>Solanales</taxon>
        <taxon>Solanaceae</taxon>
        <taxon>Solanoideae</taxon>
        <taxon>Solaneae</taxon>
        <taxon>Solanum</taxon>
    </lineage>
</organism>
<evidence type="ECO:0000313" key="3">
    <source>
        <dbReference type="Proteomes" id="UP000824120"/>
    </source>
</evidence>
<dbReference type="Proteomes" id="UP000824120">
    <property type="component" value="Chromosome 4"/>
</dbReference>